<reference evidence="4" key="1">
    <citation type="submission" date="2016-06" db="UniProtKB">
        <authorList>
            <consortium name="WormBaseParasite"/>
        </authorList>
    </citation>
    <scope>IDENTIFICATION</scope>
</reference>
<dbReference type="GO" id="GO:0007165">
    <property type="term" value="P:signal transduction"/>
    <property type="evidence" value="ECO:0007669"/>
    <property type="project" value="InterPro"/>
</dbReference>
<evidence type="ECO:0000313" key="2">
    <source>
        <dbReference type="EMBL" id="VDN42170.1"/>
    </source>
</evidence>
<keyword evidence="3" id="KW-1185">Reference proteome</keyword>
<keyword evidence="1" id="KW-0863">Zinc-finger</keyword>
<gene>
    <name evidence="2" type="ORF">GPUH_LOCUS23934</name>
</gene>
<organism evidence="4">
    <name type="scientific">Gongylonema pulchrum</name>
    <dbReference type="NCBI Taxonomy" id="637853"/>
    <lineage>
        <taxon>Eukaryota</taxon>
        <taxon>Metazoa</taxon>
        <taxon>Ecdysozoa</taxon>
        <taxon>Nematoda</taxon>
        <taxon>Chromadorea</taxon>
        <taxon>Rhabditida</taxon>
        <taxon>Spirurina</taxon>
        <taxon>Spiruromorpha</taxon>
        <taxon>Spiruroidea</taxon>
        <taxon>Gongylonematidae</taxon>
        <taxon>Gongylonema</taxon>
    </lineage>
</organism>
<dbReference type="WBParaSite" id="GPUH_0002396401-mRNA-1">
    <property type="protein sequence ID" value="GPUH_0002396401-mRNA-1"/>
    <property type="gene ID" value="GPUH_0002396401"/>
</dbReference>
<dbReference type="GO" id="GO:0008270">
    <property type="term" value="F:zinc ion binding"/>
    <property type="evidence" value="ECO:0007669"/>
    <property type="project" value="UniProtKB-KW"/>
</dbReference>
<dbReference type="GO" id="GO:0016020">
    <property type="term" value="C:membrane"/>
    <property type="evidence" value="ECO:0007669"/>
    <property type="project" value="UniProtKB-SubCell"/>
</dbReference>
<dbReference type="SUPFAM" id="SSF111331">
    <property type="entry name" value="NAD kinase/diacylglycerol kinase-like"/>
    <property type="match status" value="1"/>
</dbReference>
<evidence type="ECO:0000313" key="3">
    <source>
        <dbReference type="Proteomes" id="UP000271098"/>
    </source>
</evidence>
<dbReference type="EMBL" id="UYRT01099486">
    <property type="protein sequence ID" value="VDN42170.1"/>
    <property type="molecule type" value="Genomic_DNA"/>
</dbReference>
<dbReference type="PANTHER" id="PTHR11255:SF54">
    <property type="entry name" value="DIACYLGLYCEROL KINASE THETA"/>
    <property type="match status" value="1"/>
</dbReference>
<reference evidence="2 3" key="2">
    <citation type="submission" date="2018-11" db="EMBL/GenBank/DDBJ databases">
        <authorList>
            <consortium name="Pathogen Informatics"/>
        </authorList>
    </citation>
    <scope>NUCLEOTIDE SEQUENCE [LARGE SCALE GENOMIC DNA]</scope>
</reference>
<protein>
    <submittedName>
        <fullName evidence="4">Diacylglycerol kinase accessory domain-containing protein</fullName>
    </submittedName>
</protein>
<evidence type="ECO:0000313" key="4">
    <source>
        <dbReference type="WBParaSite" id="GPUH_0002396401-mRNA-1"/>
    </source>
</evidence>
<dbReference type="AlphaFoldDB" id="A0A183ESJ3"/>
<keyword evidence="1" id="KW-0862">Zinc</keyword>
<evidence type="ECO:0000256" key="1">
    <source>
        <dbReference type="ARBA" id="ARBA00022771"/>
    </source>
</evidence>
<dbReference type="Proteomes" id="UP000271098">
    <property type="component" value="Unassembled WGS sequence"/>
</dbReference>
<dbReference type="InterPro" id="IPR016064">
    <property type="entry name" value="NAD/diacylglycerol_kinase_sf"/>
</dbReference>
<proteinExistence type="predicted"/>
<name>A0A183ESJ3_9BILA</name>
<dbReference type="PANTHER" id="PTHR11255">
    <property type="entry name" value="DIACYLGLYCEROL KINASE"/>
    <property type="match status" value="1"/>
</dbReference>
<accession>A0A183ESJ3</accession>
<dbReference type="InterPro" id="IPR037607">
    <property type="entry name" value="DGK"/>
</dbReference>
<sequence length="68" mass="7638">MQIGISQAIHLAQGSTLKLRIFGSTLPMQCDGEAWLQYPGVVQISHLNQVLMLMKNDDTDKEQLSTFF</sequence>
<dbReference type="GO" id="GO:0004143">
    <property type="term" value="F:ATP-dependent diacylglycerol kinase activity"/>
    <property type="evidence" value="ECO:0007669"/>
    <property type="project" value="InterPro"/>
</dbReference>
<keyword evidence="1" id="KW-0479">Metal-binding</keyword>
<dbReference type="OrthoDB" id="5871383at2759"/>